<feature type="transmembrane region" description="Helical" evidence="1">
    <location>
        <begin position="154"/>
        <end position="178"/>
    </location>
</feature>
<feature type="transmembrane region" description="Helical" evidence="1">
    <location>
        <begin position="16"/>
        <end position="37"/>
    </location>
</feature>
<dbReference type="InterPro" id="IPR036890">
    <property type="entry name" value="HATPase_C_sf"/>
</dbReference>
<proteinExistence type="predicted"/>
<gene>
    <name evidence="3" type="ORF">ACFFGT_11275</name>
</gene>
<dbReference type="GO" id="GO:0004673">
    <property type="term" value="F:protein histidine kinase activity"/>
    <property type="evidence" value="ECO:0007669"/>
    <property type="project" value="UniProtKB-EC"/>
</dbReference>
<keyword evidence="1" id="KW-0812">Transmembrane</keyword>
<evidence type="ECO:0000313" key="4">
    <source>
        <dbReference type="Proteomes" id="UP001589828"/>
    </source>
</evidence>
<feature type="transmembrane region" description="Helical" evidence="1">
    <location>
        <begin position="190"/>
        <end position="212"/>
    </location>
</feature>
<organism evidence="3 4">
    <name type="scientific">Mucilaginibacter angelicae</name>
    <dbReference type="NCBI Taxonomy" id="869718"/>
    <lineage>
        <taxon>Bacteria</taxon>
        <taxon>Pseudomonadati</taxon>
        <taxon>Bacteroidota</taxon>
        <taxon>Sphingobacteriia</taxon>
        <taxon>Sphingobacteriales</taxon>
        <taxon>Sphingobacteriaceae</taxon>
        <taxon>Mucilaginibacter</taxon>
    </lineage>
</organism>
<feature type="transmembrane region" description="Helical" evidence="1">
    <location>
        <begin position="84"/>
        <end position="115"/>
    </location>
</feature>
<keyword evidence="1" id="KW-1133">Transmembrane helix</keyword>
<dbReference type="PANTHER" id="PTHR34220">
    <property type="entry name" value="SENSOR HISTIDINE KINASE YPDA"/>
    <property type="match status" value="1"/>
</dbReference>
<protein>
    <submittedName>
        <fullName evidence="3">Sensor histidine kinase</fullName>
        <ecNumber evidence="3">2.7.13.3</ecNumber>
    </submittedName>
</protein>
<feature type="transmembrane region" description="Helical" evidence="1">
    <location>
        <begin position="127"/>
        <end position="148"/>
    </location>
</feature>
<dbReference type="InterPro" id="IPR050640">
    <property type="entry name" value="Bact_2-comp_sensor_kinase"/>
</dbReference>
<sequence>MLKQLSLKFKNDAARIEFWIMTGCMLAALLISILDLAHQNQMSTQTLMPLLFSYLVTFTIYLLLCFYLAPAFEAEDRAALRGSLFLFLFMALAYLVGIINIYFSALLGLKLLYIYFNRNRKNSESSLYDEAALLTASWLLTTVGLLYLSTPLMLRFYLLFVVSAAIVLYLYAVHVILPAIKLKNRKTLRYILRMFLFTLLSCIAVCLISLSFKGNDRVLLTPTANAVLVIDMGDEGNIQNLVILNFFTQLLLVTPLALSTYKRRNAKKQEEISMLKTELGQSDANLNFLKSQINPHFLFNALNTLYGTALQEQAARTGEGIQKLGDMMRFMLEENVKDKIMLSRDIDYLNSYILLQKLRSATSPSITIETDIEEYQGPLTITPMLLIPFVENAFKHGISLQNPSHIEVALQIEGGTLYFDVHNSIHNHQENDPEKGRGGIGLENVKQRLNLLYPNRHELVIRENAREFFIHLTLQLTINN</sequence>
<dbReference type="InterPro" id="IPR010559">
    <property type="entry name" value="Sig_transdc_His_kin_internal"/>
</dbReference>
<feature type="domain" description="Signal transduction histidine kinase internal region" evidence="2">
    <location>
        <begin position="284"/>
        <end position="360"/>
    </location>
</feature>
<accession>A0ABV6L5R5</accession>
<reference evidence="3 4" key="1">
    <citation type="submission" date="2024-09" db="EMBL/GenBank/DDBJ databases">
        <authorList>
            <person name="Sun Q."/>
            <person name="Mori K."/>
        </authorList>
    </citation>
    <scope>NUCLEOTIDE SEQUENCE [LARGE SCALE GENOMIC DNA]</scope>
    <source>
        <strain evidence="3 4">NCAIM B.02415</strain>
    </source>
</reference>
<feature type="transmembrane region" description="Helical" evidence="1">
    <location>
        <begin position="49"/>
        <end position="72"/>
    </location>
</feature>
<dbReference type="SUPFAM" id="SSF55874">
    <property type="entry name" value="ATPase domain of HSP90 chaperone/DNA topoisomerase II/histidine kinase"/>
    <property type="match status" value="1"/>
</dbReference>
<keyword evidence="3" id="KW-0808">Transferase</keyword>
<dbReference type="Pfam" id="PF06580">
    <property type="entry name" value="His_kinase"/>
    <property type="match status" value="1"/>
</dbReference>
<keyword evidence="3" id="KW-0418">Kinase</keyword>
<dbReference type="EMBL" id="JBHLTS010000021">
    <property type="protein sequence ID" value="MFC0514786.1"/>
    <property type="molecule type" value="Genomic_DNA"/>
</dbReference>
<evidence type="ECO:0000313" key="3">
    <source>
        <dbReference type="EMBL" id="MFC0514786.1"/>
    </source>
</evidence>
<dbReference type="EC" id="2.7.13.3" evidence="3"/>
<dbReference type="RefSeq" id="WP_377022629.1">
    <property type="nucleotide sequence ID" value="NZ_JBHLTS010000021.1"/>
</dbReference>
<keyword evidence="4" id="KW-1185">Reference proteome</keyword>
<keyword evidence="1" id="KW-0472">Membrane</keyword>
<dbReference type="Proteomes" id="UP001589828">
    <property type="component" value="Unassembled WGS sequence"/>
</dbReference>
<dbReference type="Gene3D" id="3.30.565.10">
    <property type="entry name" value="Histidine kinase-like ATPase, C-terminal domain"/>
    <property type="match status" value="1"/>
</dbReference>
<feature type="transmembrane region" description="Helical" evidence="1">
    <location>
        <begin position="238"/>
        <end position="258"/>
    </location>
</feature>
<evidence type="ECO:0000256" key="1">
    <source>
        <dbReference type="SAM" id="Phobius"/>
    </source>
</evidence>
<name>A0ABV6L5R5_9SPHI</name>
<dbReference type="PANTHER" id="PTHR34220:SF7">
    <property type="entry name" value="SENSOR HISTIDINE KINASE YPDA"/>
    <property type="match status" value="1"/>
</dbReference>
<evidence type="ECO:0000259" key="2">
    <source>
        <dbReference type="Pfam" id="PF06580"/>
    </source>
</evidence>
<comment type="caution">
    <text evidence="3">The sequence shown here is derived from an EMBL/GenBank/DDBJ whole genome shotgun (WGS) entry which is preliminary data.</text>
</comment>